<dbReference type="CDD" id="cd02440">
    <property type="entry name" value="AdoMet_MTases"/>
    <property type="match status" value="1"/>
</dbReference>
<keyword evidence="1" id="KW-0808">Transferase</keyword>
<dbReference type="AlphaFoldDB" id="X7F6D5"/>
<protein>
    <submittedName>
        <fullName evidence="1">FkbM family methyltransferase</fullName>
    </submittedName>
</protein>
<sequence length="227" mass="24570">MTADPFLRSRGLKIPKDGTIVRGRIRGALKSGGYEGKEAEAVLKVVTGGDRVLELGAGIGYMSTLIASKRPVDRVVSYEANPALIPFIHAMHAANDVTNVTVHNALLSDGPGDPVPFYVRQSFLSSSMDRESDPDGIVATEMVARHDIHAVLAELRPQVLVCDIEGAEARLLPAADLSCLRAAVIELHPQWIGQAGVQAVFDAFHRGGLTYFPRWSDAKVVCFRKGW</sequence>
<dbReference type="PATRIC" id="fig|1449351.3.peg.2736"/>
<dbReference type="EMBL" id="JAME01000020">
    <property type="protein sequence ID" value="ETX28308.1"/>
    <property type="molecule type" value="Genomic_DNA"/>
</dbReference>
<keyword evidence="1" id="KW-0489">Methyltransferase</keyword>
<accession>X7F6D5</accession>
<keyword evidence="2" id="KW-1185">Reference proteome</keyword>
<dbReference type="InterPro" id="IPR029063">
    <property type="entry name" value="SAM-dependent_MTases_sf"/>
</dbReference>
<proteinExistence type="predicted"/>
<comment type="caution">
    <text evidence="1">The sequence shown here is derived from an EMBL/GenBank/DDBJ whole genome shotgun (WGS) entry which is preliminary data.</text>
</comment>
<dbReference type="SUPFAM" id="SSF53335">
    <property type="entry name" value="S-adenosyl-L-methionine-dependent methyltransferases"/>
    <property type="match status" value="1"/>
</dbReference>
<dbReference type="NCBIfam" id="TIGR01444">
    <property type="entry name" value="fkbM_fam"/>
    <property type="match status" value="1"/>
</dbReference>
<dbReference type="GO" id="GO:0008168">
    <property type="term" value="F:methyltransferase activity"/>
    <property type="evidence" value="ECO:0007669"/>
    <property type="project" value="UniProtKB-KW"/>
</dbReference>
<evidence type="ECO:0000313" key="1">
    <source>
        <dbReference type="EMBL" id="ETX28308.1"/>
    </source>
</evidence>
<dbReference type="Gene3D" id="3.40.50.150">
    <property type="entry name" value="Vaccinia Virus protein VP39"/>
    <property type="match status" value="1"/>
</dbReference>
<evidence type="ECO:0000313" key="2">
    <source>
        <dbReference type="Proteomes" id="UP000023430"/>
    </source>
</evidence>
<dbReference type="GO" id="GO:0032259">
    <property type="term" value="P:methylation"/>
    <property type="evidence" value="ECO:0007669"/>
    <property type="project" value="UniProtKB-KW"/>
</dbReference>
<dbReference type="eggNOG" id="COG2518">
    <property type="taxonomic scope" value="Bacteria"/>
</dbReference>
<reference evidence="1 2" key="1">
    <citation type="submission" date="2014-01" db="EMBL/GenBank/DDBJ databases">
        <title>Roseivivax isoporae LMG 25204 Genome Sequencing.</title>
        <authorList>
            <person name="Lai Q."/>
            <person name="Li G."/>
            <person name="Shao Z."/>
        </authorList>
    </citation>
    <scope>NUCLEOTIDE SEQUENCE [LARGE SCALE GENOMIC DNA]</scope>
    <source>
        <strain evidence="1 2">LMG 25204</strain>
    </source>
</reference>
<dbReference type="STRING" id="1449351.RISW2_08405"/>
<organism evidence="1 2">
    <name type="scientific">Roseivivax isoporae LMG 25204</name>
    <dbReference type="NCBI Taxonomy" id="1449351"/>
    <lineage>
        <taxon>Bacteria</taxon>
        <taxon>Pseudomonadati</taxon>
        <taxon>Pseudomonadota</taxon>
        <taxon>Alphaproteobacteria</taxon>
        <taxon>Rhodobacterales</taxon>
        <taxon>Roseobacteraceae</taxon>
        <taxon>Roseivivax</taxon>
    </lineage>
</organism>
<dbReference type="OrthoDB" id="456767at2"/>
<dbReference type="InterPro" id="IPR006342">
    <property type="entry name" value="FkbM_mtfrase"/>
</dbReference>
<gene>
    <name evidence="1" type="ORF">RISW2_08405</name>
</gene>
<dbReference type="RefSeq" id="WP_043772099.1">
    <property type="nucleotide sequence ID" value="NZ_JAME01000020.1"/>
</dbReference>
<name>X7F6D5_9RHOB</name>
<dbReference type="Proteomes" id="UP000023430">
    <property type="component" value="Unassembled WGS sequence"/>
</dbReference>